<dbReference type="Gene3D" id="2.60.40.2440">
    <property type="entry name" value="Carbohydrate binding type-21 domain"/>
    <property type="match status" value="1"/>
</dbReference>
<sequence>MSTTSNLHHFLHISPQLHQQQHQDMSHKRVALIKRPPLVRSCSPNLSESLHRTTSNASLNKHHQKPKKSVRFCDNASLENVRLFLKSQMPRACSSDPACLKKQYTFHIRRPNWPSSVMVKRNNDGGSAVRLEDVQLLMQQQEQQQQNCITLLGSVQVANLAFQKKVNVRYTLDDWNTVKEVEAQYQEPVAHSAHTWDRFSFKIVLDANTRAAHESLYLAVKYTVAGREFWDNNNQHNYQIDIVPEVELDMSSSSSSSSYSSDDDDDDHIFEDCITHEEGEDDIQELQDKLKLASLKERYDFKSASIQKPLSPPLSPTTPADTTPLWISNSDNNSSNYFAVTTPAAAAAAPAKEQSTPNGSDTASQLQHLIHKYCFYNDHKRPSIFTPYHSDPPRCSSPTPRAIRS</sequence>
<dbReference type="GO" id="GO:0005979">
    <property type="term" value="P:regulation of glycogen biosynthetic process"/>
    <property type="evidence" value="ECO:0007669"/>
    <property type="project" value="TreeGrafter"/>
</dbReference>
<dbReference type="Proteomes" id="UP000054107">
    <property type="component" value="Unassembled WGS sequence"/>
</dbReference>
<reference evidence="3 4" key="1">
    <citation type="submission" date="2014-09" db="EMBL/GenBank/DDBJ databases">
        <authorList>
            <person name="Ellenberger Sabrina"/>
        </authorList>
    </citation>
    <scope>NUCLEOTIDE SEQUENCE [LARGE SCALE GENOMIC DNA]</scope>
    <source>
        <strain evidence="3 4">CBS 412.66</strain>
    </source>
</reference>
<evidence type="ECO:0000256" key="1">
    <source>
        <dbReference type="SAM" id="MobiDB-lite"/>
    </source>
</evidence>
<dbReference type="EMBL" id="LN731665">
    <property type="protein sequence ID" value="CEP14654.1"/>
    <property type="molecule type" value="Genomic_DNA"/>
</dbReference>
<organism evidence="3 4">
    <name type="scientific">Parasitella parasitica</name>
    <dbReference type="NCBI Taxonomy" id="35722"/>
    <lineage>
        <taxon>Eukaryota</taxon>
        <taxon>Fungi</taxon>
        <taxon>Fungi incertae sedis</taxon>
        <taxon>Mucoromycota</taxon>
        <taxon>Mucoromycotina</taxon>
        <taxon>Mucoromycetes</taxon>
        <taxon>Mucorales</taxon>
        <taxon>Mucorineae</taxon>
        <taxon>Mucoraceae</taxon>
        <taxon>Parasitella</taxon>
    </lineage>
</organism>
<dbReference type="OrthoDB" id="1881at2759"/>
<dbReference type="InterPro" id="IPR038175">
    <property type="entry name" value="CBM21_dom_sf"/>
</dbReference>
<accession>A0A0B7NI98</accession>
<dbReference type="PANTHER" id="PTHR12307:SF36">
    <property type="entry name" value="GLYCOGEN-BINDING SUBUNIT 76A"/>
    <property type="match status" value="1"/>
</dbReference>
<feature type="compositionally biased region" description="Polar residues" evidence="1">
    <location>
        <begin position="43"/>
        <end position="59"/>
    </location>
</feature>
<feature type="region of interest" description="Disordered" evidence="1">
    <location>
        <begin position="385"/>
        <end position="405"/>
    </location>
</feature>
<dbReference type="GO" id="GO:2001069">
    <property type="term" value="F:glycogen binding"/>
    <property type="evidence" value="ECO:0007669"/>
    <property type="project" value="TreeGrafter"/>
</dbReference>
<proteinExistence type="predicted"/>
<evidence type="ECO:0000259" key="2">
    <source>
        <dbReference type="PROSITE" id="PS51159"/>
    </source>
</evidence>
<dbReference type="GO" id="GO:0008157">
    <property type="term" value="F:protein phosphatase 1 binding"/>
    <property type="evidence" value="ECO:0007669"/>
    <property type="project" value="TreeGrafter"/>
</dbReference>
<dbReference type="InterPro" id="IPR050782">
    <property type="entry name" value="PP1_regulatory_subunit_3"/>
</dbReference>
<dbReference type="AlphaFoldDB" id="A0A0B7NI98"/>
<gene>
    <name evidence="3" type="primary">PARPA_08852.1 scaffold 35132</name>
</gene>
<dbReference type="PANTHER" id="PTHR12307">
    <property type="entry name" value="PROTEIN PHOSPHATASE 1 REGULATORY SUBUNIT"/>
    <property type="match status" value="1"/>
</dbReference>
<dbReference type="InterPro" id="IPR005036">
    <property type="entry name" value="CBM21_dom"/>
</dbReference>
<dbReference type="PROSITE" id="PS51159">
    <property type="entry name" value="CBM21"/>
    <property type="match status" value="1"/>
</dbReference>
<feature type="domain" description="CBM21" evidence="2">
    <location>
        <begin position="128"/>
        <end position="241"/>
    </location>
</feature>
<evidence type="ECO:0000313" key="3">
    <source>
        <dbReference type="EMBL" id="CEP14654.1"/>
    </source>
</evidence>
<name>A0A0B7NI98_9FUNG</name>
<protein>
    <recommendedName>
        <fullName evidence="2">CBM21 domain-containing protein</fullName>
    </recommendedName>
</protein>
<dbReference type="STRING" id="35722.A0A0B7NI98"/>
<feature type="region of interest" description="Disordered" evidence="1">
    <location>
        <begin position="43"/>
        <end position="68"/>
    </location>
</feature>
<dbReference type="GO" id="GO:0000164">
    <property type="term" value="C:protein phosphatase type 1 complex"/>
    <property type="evidence" value="ECO:0007669"/>
    <property type="project" value="TreeGrafter"/>
</dbReference>
<dbReference type="Pfam" id="PF03370">
    <property type="entry name" value="CBM_21"/>
    <property type="match status" value="1"/>
</dbReference>
<keyword evidence="4" id="KW-1185">Reference proteome</keyword>
<evidence type="ECO:0000313" key="4">
    <source>
        <dbReference type="Proteomes" id="UP000054107"/>
    </source>
</evidence>